<name>A0ACA9RQ45_9GLOM</name>
<sequence>ATTSQVLSENVTLQSYISNISSLVREAYDAQTDLDTDILIESLKVENQGLKQMLNIANIVDSEADLQNS</sequence>
<organism evidence="1 2">
    <name type="scientific">Racocetra persica</name>
    <dbReference type="NCBI Taxonomy" id="160502"/>
    <lineage>
        <taxon>Eukaryota</taxon>
        <taxon>Fungi</taxon>
        <taxon>Fungi incertae sedis</taxon>
        <taxon>Mucoromycota</taxon>
        <taxon>Glomeromycotina</taxon>
        <taxon>Glomeromycetes</taxon>
        <taxon>Diversisporales</taxon>
        <taxon>Gigasporaceae</taxon>
        <taxon>Racocetra</taxon>
    </lineage>
</organism>
<gene>
    <name evidence="1" type="ORF">RPERSI_LOCUS21496</name>
</gene>
<reference evidence="1" key="1">
    <citation type="submission" date="2021-06" db="EMBL/GenBank/DDBJ databases">
        <authorList>
            <person name="Kallberg Y."/>
            <person name="Tangrot J."/>
            <person name="Rosling A."/>
        </authorList>
    </citation>
    <scope>NUCLEOTIDE SEQUENCE</scope>
    <source>
        <strain evidence="1">MA461A</strain>
    </source>
</reference>
<dbReference type="EMBL" id="CAJVQC010063045">
    <property type="protein sequence ID" value="CAG8803305.1"/>
    <property type="molecule type" value="Genomic_DNA"/>
</dbReference>
<dbReference type="Proteomes" id="UP000789920">
    <property type="component" value="Unassembled WGS sequence"/>
</dbReference>
<accession>A0ACA9RQ45</accession>
<evidence type="ECO:0000313" key="1">
    <source>
        <dbReference type="EMBL" id="CAG8803305.1"/>
    </source>
</evidence>
<evidence type="ECO:0000313" key="2">
    <source>
        <dbReference type="Proteomes" id="UP000789920"/>
    </source>
</evidence>
<keyword evidence="2" id="KW-1185">Reference proteome</keyword>
<proteinExistence type="predicted"/>
<protein>
    <submittedName>
        <fullName evidence="1">28069_t:CDS:1</fullName>
    </submittedName>
</protein>
<comment type="caution">
    <text evidence="1">The sequence shown here is derived from an EMBL/GenBank/DDBJ whole genome shotgun (WGS) entry which is preliminary data.</text>
</comment>
<feature type="non-terminal residue" evidence="1">
    <location>
        <position position="1"/>
    </location>
</feature>